<accession>A0A0F9HGH2</accession>
<comment type="caution">
    <text evidence="1">The sequence shown here is derived from an EMBL/GenBank/DDBJ whole genome shotgun (WGS) entry which is preliminary data.</text>
</comment>
<gene>
    <name evidence="1" type="ORF">LCGC14_1705340</name>
</gene>
<dbReference type="AlphaFoldDB" id="A0A0F9HGH2"/>
<organism evidence="1">
    <name type="scientific">marine sediment metagenome</name>
    <dbReference type="NCBI Taxonomy" id="412755"/>
    <lineage>
        <taxon>unclassified sequences</taxon>
        <taxon>metagenomes</taxon>
        <taxon>ecological metagenomes</taxon>
    </lineage>
</organism>
<dbReference type="EMBL" id="LAZR01015128">
    <property type="protein sequence ID" value="KKM14516.1"/>
    <property type="molecule type" value="Genomic_DNA"/>
</dbReference>
<protein>
    <submittedName>
        <fullName evidence="1">Uncharacterized protein</fullName>
    </submittedName>
</protein>
<sequence length="100" mass="11516">MVEKAIENIDPALLPLVLSLKDNEVILPLRVKREDVNKVKAVKLSDQEVERVNTFQEYLFDRGYIPENSFAALVVYLFNLGFTLHKLEAAREAEEEANRQ</sequence>
<evidence type="ECO:0000313" key="1">
    <source>
        <dbReference type="EMBL" id="KKM14516.1"/>
    </source>
</evidence>
<proteinExistence type="predicted"/>
<reference evidence="1" key="1">
    <citation type="journal article" date="2015" name="Nature">
        <title>Complex archaea that bridge the gap between prokaryotes and eukaryotes.</title>
        <authorList>
            <person name="Spang A."/>
            <person name="Saw J.H."/>
            <person name="Jorgensen S.L."/>
            <person name="Zaremba-Niedzwiedzka K."/>
            <person name="Martijn J."/>
            <person name="Lind A.E."/>
            <person name="van Eijk R."/>
            <person name="Schleper C."/>
            <person name="Guy L."/>
            <person name="Ettema T.J."/>
        </authorList>
    </citation>
    <scope>NUCLEOTIDE SEQUENCE</scope>
</reference>
<name>A0A0F9HGH2_9ZZZZ</name>